<proteinExistence type="predicted"/>
<dbReference type="EMBL" id="UINC01001260">
    <property type="protein sequence ID" value="SUZ75812.1"/>
    <property type="molecule type" value="Genomic_DNA"/>
</dbReference>
<reference evidence="1" key="1">
    <citation type="submission" date="2018-05" db="EMBL/GenBank/DDBJ databases">
        <authorList>
            <person name="Lanie J.A."/>
            <person name="Ng W.-L."/>
            <person name="Kazmierczak K.M."/>
            <person name="Andrzejewski T.M."/>
            <person name="Davidsen T.M."/>
            <person name="Wayne K.J."/>
            <person name="Tettelin H."/>
            <person name="Glass J.I."/>
            <person name="Rusch D."/>
            <person name="Podicherti R."/>
            <person name="Tsui H.-C.T."/>
            <person name="Winkler M.E."/>
        </authorList>
    </citation>
    <scope>NUCLEOTIDE SEQUENCE</scope>
</reference>
<dbReference type="AlphaFoldDB" id="A0A381Q905"/>
<dbReference type="Gene3D" id="2.40.160.50">
    <property type="entry name" value="membrane protein fhac: a member of the omp85/tpsb transporter family"/>
    <property type="match status" value="1"/>
</dbReference>
<accession>A0A381Q905</accession>
<organism evidence="1">
    <name type="scientific">marine metagenome</name>
    <dbReference type="NCBI Taxonomy" id="408172"/>
    <lineage>
        <taxon>unclassified sequences</taxon>
        <taxon>metagenomes</taxon>
        <taxon>ecological metagenomes</taxon>
    </lineage>
</organism>
<evidence type="ECO:0000313" key="1">
    <source>
        <dbReference type="EMBL" id="SUZ75812.1"/>
    </source>
</evidence>
<evidence type="ECO:0008006" key="2">
    <source>
        <dbReference type="Google" id="ProtNLM"/>
    </source>
</evidence>
<protein>
    <recommendedName>
        <fullName evidence="2">Bacterial surface antigen (D15) domain-containing protein</fullName>
    </recommendedName>
</protein>
<sequence length="778" mass="86594">MARMQTMRWFGVLSLGVLGLGAESAAGQDTPQDLARQIAPDTYVDPAARTLFEAAQRNWRSVDESIVRYTALIQQRIAAALRTPLKDRILYRNETAVRAFWDRDYDAVVQVLGTHSEYPGRSIAVREGDLDFLADLSFDDPFEPGGDRLIFSLDTGDDDESAFEQSDGVDFWVVHPLAIGSDSVYRFESGDTLSLSLPDGRRLQTVQLDILPREADIHRISGSLWIEPESGALVRAVYRLSRQFDAMRDVADLQEEEERGSFRFVPGLFNPWTFDLTMVAVEYSLWNLEVWLPRSMRIEGEIAAGILKMPVSMDIAYRMESVTTQSDLAQEETAEQAGLVERHFETRAEAMDFIAQLLSERDGVEYEPLSRSEEFASNREQLMIAPQERSLVDTSPYLPPPIWEEAAGFPSDDQLEEYVNTLAALPAPTIQGVPWTATWGWDRPDLLRYNRVEGPAIGGRYERNLGGPYTLDASGFFGFADLMPKGRLDFQRSTVRRQLTLGGYYELQATDSRGRHLGFGNSVYAFLFGRDDGEYYRASGVDLTWGPPLSARESFEFRAYAERQWDAPVESSFALLHALDGSWTFRPNVIADEVDEVGAELRLSPWWGGEASRTQFGLDLYGQVASWRVTGGGTERTGTNYARASATLKVAIPLVPRRWRLGVEAALGTTFGDGTPQRQWFLGGANTLRGYPAGSARGSSFTRARLNLARTFDDIGSVSVFGDAGWAGDRGDFDDGNILYGVGVGGSVLDGLVRFDLSHGLTGPQKQFRIDLYADALL</sequence>
<name>A0A381Q905_9ZZZZ</name>
<gene>
    <name evidence="1" type="ORF">METZ01_LOCUS28666</name>
</gene>